<keyword evidence="5" id="KW-1185">Reference proteome</keyword>
<dbReference type="NCBIfam" id="TIGR04183">
    <property type="entry name" value="Por_Secre_tail"/>
    <property type="match status" value="1"/>
</dbReference>
<gene>
    <name evidence="4" type="ORF">ACFQ0R_03270</name>
</gene>
<evidence type="ECO:0000259" key="3">
    <source>
        <dbReference type="Pfam" id="PF18962"/>
    </source>
</evidence>
<comment type="caution">
    <text evidence="4">The sequence shown here is derived from an EMBL/GenBank/DDBJ whole genome shotgun (WGS) entry which is preliminary data.</text>
</comment>
<feature type="domain" description="Secretion system C-terminal sorting" evidence="3">
    <location>
        <begin position="1887"/>
        <end position="1963"/>
    </location>
</feature>
<evidence type="ECO:0000256" key="1">
    <source>
        <dbReference type="ARBA" id="ARBA00022729"/>
    </source>
</evidence>
<organism evidence="4 5">
    <name type="scientific">Psychroflexus salinarum</name>
    <dbReference type="NCBI Taxonomy" id="546024"/>
    <lineage>
        <taxon>Bacteria</taxon>
        <taxon>Pseudomonadati</taxon>
        <taxon>Bacteroidota</taxon>
        <taxon>Flavobacteriia</taxon>
        <taxon>Flavobacteriales</taxon>
        <taxon>Flavobacteriaceae</taxon>
        <taxon>Psychroflexus</taxon>
    </lineage>
</organism>
<name>A0ABW3GPJ3_9FLAO</name>
<feature type="chain" id="PRO_5047462232" evidence="2">
    <location>
        <begin position="26"/>
        <end position="1964"/>
    </location>
</feature>
<keyword evidence="1 2" id="KW-0732">Signal</keyword>
<evidence type="ECO:0000256" key="2">
    <source>
        <dbReference type="SAM" id="SignalP"/>
    </source>
</evidence>
<dbReference type="InterPro" id="IPR026444">
    <property type="entry name" value="Secre_tail"/>
</dbReference>
<protein>
    <submittedName>
        <fullName evidence="4">T9SS type A sorting domain-containing protein</fullName>
    </submittedName>
</protein>
<dbReference type="RefSeq" id="WP_379656944.1">
    <property type="nucleotide sequence ID" value="NZ_JBHTIV010000005.1"/>
</dbReference>
<accession>A0ABW3GPJ3</accession>
<sequence length="1964" mass="210370">MKTLLHPRLLGLLLIFLFATQSNYAQDVIHCWDFNTPTGVVSDQYPSEINTANRVSGNGTISHILNTTSKFIGSLTNACSGSAPGDAFSVQRSTLGTDGNTGKTVDFKFSSEGYENLTFSFWSRRTLNGFDNNQIQYSVDGTNFTTVDSYSPPNSTSGQLFSYDLSTISTDVNDESQLVIRITFGYTDGNIGSATGNNRIDNVKLEGDFLYDDDSVVLEPGTQSPSKTITAADVTDPTQSEEIFKFKIQDPGTNDNLDTDVSQMRFVPGPNNTASWSTTLKDVIIKDAGGVEISGTSTISDTEVIFTPATAVKVTDGAILDFSADIVLETTGIIDQSNIQFQVEGDNSGFTALPSGSAFGSSFVDVIGNLMTIDVVASDIAFLQEPTDVNLFAIMQPDVQVEFVDVNGNRDLDIIDAVSISSSGDLDGDPVSVTANDGVATFSNLVHSTAGTNLALTATTADPYSALSVFFDVIANDQTSEVVATDPINEVPSTTITANNSTTLGAGEPVFSFDISDSGSGDGLSTIVNQMRFVPGTGNTANWSTTLQEVIVNDNSGQRIQGSYSISDTEIIFTPASPVVVADNSTSNFSVDIVLNETGIIDQSVIQLQVDGTDSGFTADFSGSLFSSLFSDGDVEGNEITIDVIASQLAFLQQPTDVEVNAFIAPAVRVGYVDENGNVDTSITTDITLTSSGGNLVNPLGSFPAVEGVVTFPNIGYSAEATGLTLTAETAQTLISPNSITSVPFDVGRPVIAIQDFDNNQPEWLYTTSIPAFDDGWGTDYFGVINSDDALPLSSGSFINNIFGENDLNSSNGTSGFASLNFVTVDVSGFTDVELSFDWEVVGYNVSEDEIEYQVFHDGILQPRVDLFTGSELTSDGSGNELIEIPNTVSEVSFRYYIKNDGAEGYSGLDNVKLTGNSNARDTDIIEPVVAGQVPAGTLVADVNDELAEAVEVFSFEVVDSGNFDNLPTNITRLRFVPGTNNTANWAEVIEGISISDGSVNSLDLVKTDANLTITPTEIIVDITSDPDDVFVVGDANSQAYTLSLFLNQTDIIDQKVIQFAIASGNENQLASNDGSIFSNNITGFEGNEFLIDVVGNGLEFIVQPTNTLINENMFPIVRVANTDANGNLDLASVGVGVEVASSGTLTGDPITKTITAEGYANFNPLVHTALGFDLTLTASANGFTGITSDEFDITYESNLLISEIAATDGNTQVIRDNSRFVELFNMSVEPINFNEKSYFLHNATSGFSVELTGTLAPKSYYIISFADATAFEDLYGVTTDLVSTEVVSSNGIDSYYLSIQNSRASLVDVHGVPDESGGKPLWEYTAGRFYRNIPNVRNSNPVYDEAGEWIKEQVIATADATPGVGDNDFVYSNDTDGWIPVGIGESPEGSSGGLNDDKSIFVENGTVTLTDDNLISDVVVRAGGTLILNKAITLNGDFANFGKVIFRSTVKETAALGPFDGNNRKLVGNNFEIERYIPKNNRAYRYLAPSVTTSLSPKATINANWQEGQNNTQTGDGNNSNTLNGFGTHITGSTTGENGFDATLTGNPSMFEWNASNQQWNSIPNTDLKGFNVGEAYAILIRGSRETTLNSNTAVGPSTTLRTTGRLAVGSRSAPNLSSTVGEFSLIGNPYQAKVDMGTLLTSGNSAGLSSQYVYIYDPTLGSVGGYATVDLGDGSATPVGSDANQFLDPNQAFFVETVSATSTPIVFFRESYKSTDVANNATFRTSGELTNLNINLYYDELETKSVDAVKVKFREGGNNAKDTLDATKIWNYEESFAINRHPNYMSIETRDMPKAEDNVPLYFGNSTRSNYRLEIKPENFTGTKAYLYDRYLETSTELSSDVTTSVSFELDKSIPASRATDRFVIKFEEVSLSDDDFELNSSIAVYPNPVRGESFSISHQQAFNGNEVSLKLFDLQGRLVLDQKIDNAPRVEVNVGSDLSAGVYILSLSDGKASQSVKLIVE</sequence>
<evidence type="ECO:0000313" key="5">
    <source>
        <dbReference type="Proteomes" id="UP001597049"/>
    </source>
</evidence>
<proteinExistence type="predicted"/>
<dbReference type="Proteomes" id="UP001597049">
    <property type="component" value="Unassembled WGS sequence"/>
</dbReference>
<dbReference type="Pfam" id="PF18962">
    <property type="entry name" value="Por_Secre_tail"/>
    <property type="match status" value="1"/>
</dbReference>
<dbReference type="EMBL" id="JBHTIV010000005">
    <property type="protein sequence ID" value="MFD0931613.1"/>
    <property type="molecule type" value="Genomic_DNA"/>
</dbReference>
<reference evidence="5" key="1">
    <citation type="journal article" date="2019" name="Int. J. Syst. Evol. Microbiol.">
        <title>The Global Catalogue of Microorganisms (GCM) 10K type strain sequencing project: providing services to taxonomists for standard genome sequencing and annotation.</title>
        <authorList>
            <consortium name="The Broad Institute Genomics Platform"/>
            <consortium name="The Broad Institute Genome Sequencing Center for Infectious Disease"/>
            <person name="Wu L."/>
            <person name="Ma J."/>
        </authorList>
    </citation>
    <scope>NUCLEOTIDE SEQUENCE [LARGE SCALE GENOMIC DNA]</scope>
    <source>
        <strain evidence="5">CCUG 56752</strain>
    </source>
</reference>
<evidence type="ECO:0000313" key="4">
    <source>
        <dbReference type="EMBL" id="MFD0931613.1"/>
    </source>
</evidence>
<feature type="signal peptide" evidence="2">
    <location>
        <begin position="1"/>
        <end position="25"/>
    </location>
</feature>